<name>A0A8T1W3Y8_9STRA</name>
<sequence length="101" mass="11475">MSSDDEIDDVEAVRHENRTLGKRRRAIEHGRRVALEASDNDSNRSSDEVTNRWELKFEADFDKGQHSSVKRAHFQPKMLPDVVKAFIDEKYGGVAPPPANV</sequence>
<evidence type="ECO:0000313" key="1">
    <source>
        <dbReference type="EMBL" id="KAG7386833.1"/>
    </source>
</evidence>
<gene>
    <name evidence="1" type="ORF">PHYPSEUDO_015231</name>
</gene>
<comment type="caution">
    <text evidence="1">The sequence shown here is derived from an EMBL/GenBank/DDBJ whole genome shotgun (WGS) entry which is preliminary data.</text>
</comment>
<accession>A0A8T1W3Y8</accession>
<dbReference type="EMBL" id="JAGDFM010000092">
    <property type="protein sequence ID" value="KAG7386833.1"/>
    <property type="molecule type" value="Genomic_DNA"/>
</dbReference>
<organism evidence="1 2">
    <name type="scientific">Phytophthora pseudosyringae</name>
    <dbReference type="NCBI Taxonomy" id="221518"/>
    <lineage>
        <taxon>Eukaryota</taxon>
        <taxon>Sar</taxon>
        <taxon>Stramenopiles</taxon>
        <taxon>Oomycota</taxon>
        <taxon>Peronosporomycetes</taxon>
        <taxon>Peronosporales</taxon>
        <taxon>Peronosporaceae</taxon>
        <taxon>Phytophthora</taxon>
    </lineage>
</organism>
<protein>
    <submittedName>
        <fullName evidence="1">Uncharacterized protein</fullName>
    </submittedName>
</protein>
<reference evidence="1" key="1">
    <citation type="submission" date="2021-02" db="EMBL/GenBank/DDBJ databases">
        <authorList>
            <person name="Palmer J.M."/>
        </authorList>
    </citation>
    <scope>NUCLEOTIDE SEQUENCE</scope>
    <source>
        <strain evidence="1">SCRP734</strain>
    </source>
</reference>
<keyword evidence="2" id="KW-1185">Reference proteome</keyword>
<evidence type="ECO:0000313" key="2">
    <source>
        <dbReference type="Proteomes" id="UP000694044"/>
    </source>
</evidence>
<proteinExistence type="predicted"/>
<dbReference type="AlphaFoldDB" id="A0A8T1W3Y8"/>
<dbReference type="Proteomes" id="UP000694044">
    <property type="component" value="Unassembled WGS sequence"/>
</dbReference>